<dbReference type="PANTHER" id="PTHR40661:SF3">
    <property type="entry name" value="FELS-1 PROPHAGE TRANSCRIPTIONAL REGULATOR"/>
    <property type="match status" value="1"/>
</dbReference>
<organism evidence="5 6">
    <name type="scientific">Malaciobacter marinus</name>
    <dbReference type="NCBI Taxonomy" id="505249"/>
    <lineage>
        <taxon>Bacteria</taxon>
        <taxon>Pseudomonadati</taxon>
        <taxon>Campylobacterota</taxon>
        <taxon>Epsilonproteobacteria</taxon>
        <taxon>Campylobacterales</taxon>
        <taxon>Arcobacteraceae</taxon>
        <taxon>Malaciobacter</taxon>
    </lineage>
</organism>
<dbReference type="Gene3D" id="2.10.109.10">
    <property type="entry name" value="Umud Fragment, subunit A"/>
    <property type="match status" value="1"/>
</dbReference>
<dbReference type="AlphaFoldDB" id="A0AB36ZXH6"/>
<accession>A0AB36ZXH6</accession>
<dbReference type="RefSeq" id="WP_104411871.1">
    <property type="nucleotide sequence ID" value="NZ_PTIW01000005.1"/>
</dbReference>
<name>A0AB36ZXH6_9BACT</name>
<feature type="domain" description="Peptidase S24/S26A/S26B/S26C" evidence="4">
    <location>
        <begin position="12"/>
        <end position="117"/>
    </location>
</feature>
<proteinExistence type="predicted"/>
<dbReference type="Proteomes" id="UP000239861">
    <property type="component" value="Unassembled WGS sequence"/>
</dbReference>
<dbReference type="InterPro" id="IPR015927">
    <property type="entry name" value="Peptidase_S24_S26A/B/C"/>
</dbReference>
<keyword evidence="1" id="KW-0805">Transcription regulation</keyword>
<evidence type="ECO:0000313" key="6">
    <source>
        <dbReference type="Proteomes" id="UP000239861"/>
    </source>
</evidence>
<reference evidence="5 6" key="1">
    <citation type="submission" date="2018-02" db="EMBL/GenBank/DDBJ databases">
        <title>Subsurface microbial communities from deep shales in Ohio and West Virginia, USA.</title>
        <authorList>
            <person name="Wrighton K."/>
        </authorList>
    </citation>
    <scope>NUCLEOTIDE SEQUENCE [LARGE SCALE GENOMIC DNA]</scope>
    <source>
        <strain evidence="5 6">MARC-MIP3H16</strain>
    </source>
</reference>
<keyword evidence="3" id="KW-0804">Transcription</keyword>
<evidence type="ECO:0000256" key="2">
    <source>
        <dbReference type="ARBA" id="ARBA00023125"/>
    </source>
</evidence>
<dbReference type="InterPro" id="IPR039418">
    <property type="entry name" value="LexA-like"/>
</dbReference>
<comment type="caution">
    <text evidence="5">The sequence shown here is derived from an EMBL/GenBank/DDBJ whole genome shotgun (WGS) entry which is preliminary data.</text>
</comment>
<evidence type="ECO:0000259" key="4">
    <source>
        <dbReference type="Pfam" id="PF00717"/>
    </source>
</evidence>
<dbReference type="GO" id="GO:0003677">
    <property type="term" value="F:DNA binding"/>
    <property type="evidence" value="ECO:0007669"/>
    <property type="project" value="UniProtKB-KW"/>
</dbReference>
<gene>
    <name evidence="5" type="ORF">B0F89_10517</name>
</gene>
<keyword evidence="2" id="KW-0238">DNA-binding</keyword>
<dbReference type="Pfam" id="PF00717">
    <property type="entry name" value="Peptidase_S24"/>
    <property type="match status" value="1"/>
</dbReference>
<evidence type="ECO:0000256" key="3">
    <source>
        <dbReference type="ARBA" id="ARBA00023163"/>
    </source>
</evidence>
<evidence type="ECO:0000313" key="5">
    <source>
        <dbReference type="EMBL" id="PPK62087.1"/>
    </source>
</evidence>
<sequence length="123" mass="14464">MDILTLDYVDVFDENRSKKLSFSKELLDENIKESSLFVLRVDGKSMQPVINHKALVVADLSQKDIKNEKIYIVYYNNKMWIKKALIKQNKTVFVSINKDYSHLVYEFKDVHVVAKVILTFTKF</sequence>
<dbReference type="SUPFAM" id="SSF51306">
    <property type="entry name" value="LexA/Signal peptidase"/>
    <property type="match status" value="1"/>
</dbReference>
<dbReference type="PANTHER" id="PTHR40661">
    <property type="match status" value="1"/>
</dbReference>
<protein>
    <submittedName>
        <fullName evidence="5">Peptidase S24-like protein</fullName>
    </submittedName>
</protein>
<evidence type="ECO:0000256" key="1">
    <source>
        <dbReference type="ARBA" id="ARBA00023015"/>
    </source>
</evidence>
<dbReference type="EMBL" id="PTIW01000005">
    <property type="protein sequence ID" value="PPK62087.1"/>
    <property type="molecule type" value="Genomic_DNA"/>
</dbReference>
<dbReference type="CDD" id="cd06529">
    <property type="entry name" value="S24_LexA-like"/>
    <property type="match status" value="1"/>
</dbReference>
<dbReference type="InterPro" id="IPR036286">
    <property type="entry name" value="LexA/Signal_pep-like_sf"/>
</dbReference>